<geneLocation type="plasmid" evidence="2">
    <name>prln2</name>
</geneLocation>
<organism evidence="1 2">
    <name type="scientific">Rhizobium leguminosarum</name>
    <dbReference type="NCBI Taxonomy" id="384"/>
    <lineage>
        <taxon>Bacteria</taxon>
        <taxon>Pseudomonadati</taxon>
        <taxon>Pseudomonadota</taxon>
        <taxon>Alphaproteobacteria</taxon>
        <taxon>Hyphomicrobiales</taxon>
        <taxon>Rhizobiaceae</taxon>
        <taxon>Rhizobium/Agrobacterium group</taxon>
        <taxon>Rhizobium</taxon>
    </lineage>
</organism>
<dbReference type="Proteomes" id="UP000238523">
    <property type="component" value="Plasmid pRLN2"/>
</dbReference>
<dbReference type="EMBL" id="CP025014">
    <property type="protein sequence ID" value="AUW46670.1"/>
    <property type="molecule type" value="Genomic_DNA"/>
</dbReference>
<gene>
    <name evidence="1" type="ORF">CUJ84_pRLN2000125</name>
</gene>
<evidence type="ECO:0000313" key="1">
    <source>
        <dbReference type="EMBL" id="AUW46670.1"/>
    </source>
</evidence>
<accession>A0A2K9ZEP2</accession>
<evidence type="ECO:0000313" key="2">
    <source>
        <dbReference type="Proteomes" id="UP000238523"/>
    </source>
</evidence>
<keyword evidence="1" id="KW-0614">Plasmid</keyword>
<sequence>MRSIRPFQYGVDVSLIYAASQIQHPVVLGQFCLGRPRLRLVVIICAGGGALKVTDNALPLIRK</sequence>
<proteinExistence type="predicted"/>
<name>A0A2K9ZEP2_RHILE</name>
<dbReference type="AlphaFoldDB" id="A0A2K9ZEP2"/>
<reference evidence="1 2" key="1">
    <citation type="submission" date="2017-11" db="EMBL/GenBank/DDBJ databases">
        <title>Complete genome of Rhizobium leguminosarum Norway, an ineffective micro-symbiont.</title>
        <authorList>
            <person name="Hoffrichter A."/>
            <person name="Liang J."/>
            <person name="Brachmann A."/>
            <person name="Marin M."/>
        </authorList>
    </citation>
    <scope>NUCLEOTIDE SEQUENCE [LARGE SCALE GENOMIC DNA]</scope>
    <source>
        <strain evidence="1 2">Norway</strain>
        <plasmid evidence="2">Plasmid prln2</plasmid>
    </source>
</reference>
<protein>
    <submittedName>
        <fullName evidence="1">Uncharacterized protein</fullName>
    </submittedName>
</protein>